<evidence type="ECO:0000313" key="4">
    <source>
        <dbReference type="Proteomes" id="UP000322983"/>
    </source>
</evidence>
<evidence type="ECO:0000259" key="1">
    <source>
        <dbReference type="Pfam" id="PF01266"/>
    </source>
</evidence>
<protein>
    <submittedName>
        <fullName evidence="2">D-amino acid dehydrogenase</fullName>
    </submittedName>
</protein>
<dbReference type="PANTHER" id="PTHR10668">
    <property type="entry name" value="PHYTOENE DEHYDROGENASE"/>
    <property type="match status" value="1"/>
</dbReference>
<dbReference type="SUPFAM" id="SSF51905">
    <property type="entry name" value="FAD/NAD(P)-binding domain"/>
    <property type="match status" value="1"/>
</dbReference>
<keyword evidence="4" id="KW-1185">Reference proteome</keyword>
<proteinExistence type="predicted"/>
<evidence type="ECO:0000313" key="3">
    <source>
        <dbReference type="EMBL" id="BBG25623.1"/>
    </source>
</evidence>
<dbReference type="OrthoDB" id="11867at2157"/>
<gene>
    <name evidence="2" type="ORF">IC006_0146</name>
    <name evidence="3" type="ORF">IC007_0128</name>
</gene>
<dbReference type="InterPro" id="IPR036188">
    <property type="entry name" value="FAD/NAD-bd_sf"/>
</dbReference>
<dbReference type="InterPro" id="IPR006076">
    <property type="entry name" value="FAD-dep_OxRdtase"/>
</dbReference>
<dbReference type="Proteomes" id="UP000322983">
    <property type="component" value="Chromosome"/>
</dbReference>
<dbReference type="Gene3D" id="3.30.9.10">
    <property type="entry name" value="D-Amino Acid Oxidase, subunit A, domain 2"/>
    <property type="match status" value="1"/>
</dbReference>
<accession>A0A510DRS5</accession>
<organism evidence="2 4">
    <name type="scientific">Sulfuracidifex tepidarius</name>
    <dbReference type="NCBI Taxonomy" id="1294262"/>
    <lineage>
        <taxon>Archaea</taxon>
        <taxon>Thermoproteota</taxon>
        <taxon>Thermoprotei</taxon>
        <taxon>Sulfolobales</taxon>
        <taxon>Sulfolobaceae</taxon>
        <taxon>Sulfuracidifex</taxon>
    </lineage>
</organism>
<evidence type="ECO:0000313" key="2">
    <source>
        <dbReference type="EMBL" id="BBG22862.1"/>
    </source>
</evidence>
<dbReference type="Gene3D" id="3.50.50.60">
    <property type="entry name" value="FAD/NAD(P)-binding domain"/>
    <property type="match status" value="2"/>
</dbReference>
<dbReference type="EMBL" id="AP018930">
    <property type="protein sequence ID" value="BBG25623.1"/>
    <property type="molecule type" value="Genomic_DNA"/>
</dbReference>
<feature type="domain" description="FAD dependent oxidoreductase" evidence="1">
    <location>
        <begin position="4"/>
        <end position="294"/>
    </location>
</feature>
<dbReference type="PRINTS" id="PR00411">
    <property type="entry name" value="PNDRDTASEI"/>
</dbReference>
<dbReference type="Proteomes" id="UP000325030">
    <property type="component" value="Chromosome"/>
</dbReference>
<dbReference type="STRING" id="1294262.GCA_001316085_00949"/>
<dbReference type="PANTHER" id="PTHR10668:SF103">
    <property type="entry name" value="PYRIDINE NUCLEOTIDE-DISULFIDE OXIDOREDUCTASE DOMAIN-CONTAINING PROTEIN 2"/>
    <property type="match status" value="1"/>
</dbReference>
<evidence type="ECO:0000313" key="5">
    <source>
        <dbReference type="Proteomes" id="UP000325030"/>
    </source>
</evidence>
<dbReference type="AlphaFoldDB" id="A0A510DRS5"/>
<accession>A0A510DZF2</accession>
<dbReference type="EMBL" id="AP018929">
    <property type="protein sequence ID" value="BBG22862.1"/>
    <property type="molecule type" value="Genomic_DNA"/>
</dbReference>
<dbReference type="Pfam" id="PF01266">
    <property type="entry name" value="DAO"/>
    <property type="match status" value="1"/>
</dbReference>
<name>A0A510DRS5_9CREN</name>
<reference evidence="5" key="1">
    <citation type="submission" date="2018-09" db="EMBL/GenBank/DDBJ databases">
        <title>Complete Genome Sequencing of Sulfolobus sp. JCM 16834.</title>
        <authorList>
            <person name="Kato S."/>
            <person name="Itoh T."/>
            <person name="Ohkuma M."/>
        </authorList>
    </citation>
    <scope>NUCLEOTIDE SEQUENCE [LARGE SCALE GENOMIC DNA]</scope>
    <source>
        <strain evidence="5">IC-007</strain>
    </source>
</reference>
<reference evidence="2 4" key="2">
    <citation type="journal article" date="2020" name="Int. J. Syst. Evol. Microbiol.">
        <title>Sulfuracidifex tepidarius gen. nov., sp. nov. and transfer of Sulfolobus metallicus Huber and Stetter 1992 to the genus Sulfuracidifex as Sulfuracidifex metallicus comb. nov.</title>
        <authorList>
            <person name="Itoh T."/>
            <person name="Miura T."/>
            <person name="Sakai H.D."/>
            <person name="Kato S."/>
            <person name="Ohkuma M."/>
            <person name="Takashina T."/>
        </authorList>
    </citation>
    <scope>NUCLEOTIDE SEQUENCE [LARGE SCALE GENOMIC DNA]</scope>
    <source>
        <strain evidence="2 4">IC-006</strain>
        <strain evidence="3">IC-007</strain>
    </source>
</reference>
<dbReference type="KEGG" id="step:IC006_0146"/>
<sequence length="423" mass="47812">MKYDTVIVGAGHNGLVAAITLAKNGLKVAVIESRERAGGMADTNVWNGIRYPRSSYVLGLFPKELQDYLGVSFPTLERDRNGTFVTEEGNVIRFFKDRERRHREFTRLGQTNYPKLEEKILRLKNFMMKNGLTFTTNPPSKEKFREKLEDSGLEVFMEPTRRVLSEYLDEEFHPYFAYRFMLGEPAYLMAYFFSLEWKMVRGGTGTVGEVLSRRARELGVDFMFSTKVQRVNYDEMVRSVSTTSGEIETDSVIMTGSPVLLEGMAGIKMERPPVPGWRRYTVFTSEIKVDRLPEPVREEVCTLFTLPVGEVTIPSMCDDLGGNVITVMGDPDSAVDYLGIDEEKILHIDEMNPGKAEREYNLPSGDLNHLPMRCPYLFQRPTPSGYRTAIKGLYVGGSGAYPGGQITGIPGYNSAMTLLKDRR</sequence>